<dbReference type="RefSeq" id="WP_309826015.1">
    <property type="nucleotide sequence ID" value="NZ_JAVIZX010000001.1"/>
</dbReference>
<feature type="region of interest" description="Disordered" evidence="2">
    <location>
        <begin position="46"/>
        <end position="73"/>
    </location>
</feature>
<keyword evidence="3" id="KW-0675">Receptor</keyword>
<evidence type="ECO:0000256" key="1">
    <source>
        <dbReference type="ARBA" id="ARBA00006987"/>
    </source>
</evidence>
<reference evidence="3 4" key="1">
    <citation type="submission" date="2023-08" db="EMBL/GenBank/DDBJ databases">
        <title>Functional and genomic diversity of the sorghum phyllosphere microbiome.</title>
        <authorList>
            <person name="Shade A."/>
        </authorList>
    </citation>
    <scope>NUCLEOTIDE SEQUENCE [LARGE SCALE GENOMIC DNA]</scope>
    <source>
        <strain evidence="3 4">SORGH_AS_0335</strain>
    </source>
</reference>
<comment type="caution">
    <text evidence="3">The sequence shown here is derived from an EMBL/GenBank/DDBJ whole genome shotgun (WGS) entry which is preliminary data.</text>
</comment>
<evidence type="ECO:0000256" key="2">
    <source>
        <dbReference type="SAM" id="MobiDB-lite"/>
    </source>
</evidence>
<dbReference type="InterPro" id="IPR042100">
    <property type="entry name" value="Bug_dom1"/>
</dbReference>
<dbReference type="Pfam" id="PF03401">
    <property type="entry name" value="TctC"/>
    <property type="match status" value="1"/>
</dbReference>
<gene>
    <name evidence="3" type="ORF">QE399_000617</name>
</gene>
<dbReference type="Proteomes" id="UP001267710">
    <property type="component" value="Unassembled WGS sequence"/>
</dbReference>
<evidence type="ECO:0000313" key="3">
    <source>
        <dbReference type="EMBL" id="MDR6212928.1"/>
    </source>
</evidence>
<dbReference type="InterPro" id="IPR005064">
    <property type="entry name" value="BUG"/>
</dbReference>
<keyword evidence="4" id="KW-1185">Reference proteome</keyword>
<protein>
    <submittedName>
        <fullName evidence="3">Tripartite-type tricarboxylate transporter receptor subunit TctC</fullName>
    </submittedName>
</protein>
<sequence>MPKLQKQLPCDVRRDVVPVVSLGQVDFVRVGHPRHGLRTVQDFTAAARAQPGRFDDPSAGRGSRRHPGMEERA</sequence>
<proteinExistence type="inferred from homology"/>
<organism evidence="3 4">
    <name type="scientific">Paracidovorax wautersii</name>
    <dbReference type="NCBI Taxonomy" id="1177982"/>
    <lineage>
        <taxon>Bacteria</taxon>
        <taxon>Pseudomonadati</taxon>
        <taxon>Pseudomonadota</taxon>
        <taxon>Betaproteobacteria</taxon>
        <taxon>Burkholderiales</taxon>
        <taxon>Comamonadaceae</taxon>
        <taxon>Paracidovorax</taxon>
    </lineage>
</organism>
<dbReference type="Gene3D" id="3.40.190.10">
    <property type="entry name" value="Periplasmic binding protein-like II"/>
    <property type="match status" value="1"/>
</dbReference>
<evidence type="ECO:0000313" key="4">
    <source>
        <dbReference type="Proteomes" id="UP001267710"/>
    </source>
</evidence>
<dbReference type="EMBL" id="JAVIZX010000001">
    <property type="protein sequence ID" value="MDR6212928.1"/>
    <property type="molecule type" value="Genomic_DNA"/>
</dbReference>
<dbReference type="Gene3D" id="3.40.190.150">
    <property type="entry name" value="Bordetella uptake gene, domain 1"/>
    <property type="match status" value="1"/>
</dbReference>
<comment type="similarity">
    <text evidence="1">Belongs to the UPF0065 (bug) family.</text>
</comment>
<accession>A0ABU1I6T7</accession>
<name>A0ABU1I6T7_9BURK</name>